<gene>
    <name evidence="1" type="ORF">GC098_23080</name>
</gene>
<dbReference type="Proteomes" id="UP000616779">
    <property type="component" value="Unassembled WGS sequence"/>
</dbReference>
<accession>A0ABX1Y181</accession>
<dbReference type="InterPro" id="IPR043519">
    <property type="entry name" value="NT_sf"/>
</dbReference>
<dbReference type="SUPFAM" id="SSF81301">
    <property type="entry name" value="Nucleotidyltransferase"/>
    <property type="match status" value="1"/>
</dbReference>
<proteinExistence type="predicted"/>
<evidence type="ECO:0000313" key="1">
    <source>
        <dbReference type="EMBL" id="NOU74244.1"/>
    </source>
</evidence>
<protein>
    <recommendedName>
        <fullName evidence="3">Nucleotidyltransferase domain-containing protein</fullName>
    </recommendedName>
</protein>
<dbReference type="EMBL" id="WHOA01000154">
    <property type="protein sequence ID" value="NOU74244.1"/>
    <property type="molecule type" value="Genomic_DNA"/>
</dbReference>
<evidence type="ECO:0000313" key="2">
    <source>
        <dbReference type="Proteomes" id="UP000616779"/>
    </source>
</evidence>
<sequence length="265" mass="29799">MESIQSAAQRINLAVRDIVLKHINSSFRGLIVQGSAIKGGVIPGSSDIDYVLYVDDTGLNEFGTIAAETCINLHKALSDIDVYPFRYIQFSVISSKTNKFLPPIPGSYLLLAGQLLELEATNDQIFHDAVASLDILKPEVAFNPHQLLDHGEDRIERCARLMCTVVWPVVFQFLTVIHRDGIRIWNLKKHEAVSLLANEPGVGSMAESFLRSVESYYPQEQSPEKALRLIEDGFAILNSVKSIWMVHRTRLLSRDNLINEKHILY</sequence>
<keyword evidence="2" id="KW-1185">Reference proteome</keyword>
<comment type="caution">
    <text evidence="1">The sequence shown here is derived from an EMBL/GenBank/DDBJ whole genome shotgun (WGS) entry which is preliminary data.</text>
</comment>
<name>A0ABX1Y181_9BACL</name>
<organism evidence="1 2">
    <name type="scientific">Paenibacillus phytorum</name>
    <dbReference type="NCBI Taxonomy" id="2654977"/>
    <lineage>
        <taxon>Bacteria</taxon>
        <taxon>Bacillati</taxon>
        <taxon>Bacillota</taxon>
        <taxon>Bacilli</taxon>
        <taxon>Bacillales</taxon>
        <taxon>Paenibacillaceae</taxon>
        <taxon>Paenibacillus</taxon>
    </lineage>
</organism>
<reference evidence="1 2" key="1">
    <citation type="submission" date="2019-10" db="EMBL/GenBank/DDBJ databases">
        <title>Description of Paenibacillus terrestris sp. nov.</title>
        <authorList>
            <person name="Carlier A."/>
            <person name="Qi S."/>
        </authorList>
    </citation>
    <scope>NUCLEOTIDE SEQUENCE [LARGE SCALE GENOMIC DNA]</scope>
    <source>
        <strain evidence="1 2">LMG 31458</strain>
    </source>
</reference>
<evidence type="ECO:0008006" key="3">
    <source>
        <dbReference type="Google" id="ProtNLM"/>
    </source>
</evidence>